<dbReference type="OrthoDB" id="7205837at2"/>
<reference evidence="1 2" key="1">
    <citation type="submission" date="2018-06" db="EMBL/GenBank/DDBJ databases">
        <title>Genomic Encyclopedia of Archaeal and Bacterial Type Strains, Phase II (KMG-II): from individual species to whole genera.</title>
        <authorList>
            <person name="Goeker M."/>
        </authorList>
    </citation>
    <scope>NUCLEOTIDE SEQUENCE [LARGE SCALE GENOMIC DNA]</scope>
    <source>
        <strain evidence="1 2">DSM 22011</strain>
    </source>
</reference>
<organism evidence="1 2">
    <name type="scientific">Salipiger aestuarii</name>
    <dbReference type="NCBI Taxonomy" id="568098"/>
    <lineage>
        <taxon>Bacteria</taxon>
        <taxon>Pseudomonadati</taxon>
        <taxon>Pseudomonadota</taxon>
        <taxon>Alphaproteobacteria</taxon>
        <taxon>Rhodobacterales</taxon>
        <taxon>Roseobacteraceae</taxon>
        <taxon>Salipiger</taxon>
    </lineage>
</organism>
<gene>
    <name evidence="1" type="ORF">ATI53_1001214</name>
</gene>
<evidence type="ECO:0000313" key="2">
    <source>
        <dbReference type="Proteomes" id="UP000249165"/>
    </source>
</evidence>
<keyword evidence="2" id="KW-1185">Reference proteome</keyword>
<dbReference type="EMBL" id="QLMG01000001">
    <property type="protein sequence ID" value="RAK24107.1"/>
    <property type="molecule type" value="Genomic_DNA"/>
</dbReference>
<name>A0A327YW34_9RHOB</name>
<proteinExistence type="predicted"/>
<protein>
    <recommendedName>
        <fullName evidence="3">DUF3168 domain-containing protein</fullName>
    </recommendedName>
</protein>
<dbReference type="Proteomes" id="UP000249165">
    <property type="component" value="Unassembled WGS sequence"/>
</dbReference>
<dbReference type="AlphaFoldDB" id="A0A327YW34"/>
<sequence length="144" mass="15178">MPSPHEAPILALLAAIDSHAARVMREHDLPVACPDEGLINLVPGDSQEEGVRLGAGTREWSREIDCELVVRGSTAAARADTLDVALVSLSALVLADRQLGGAVDWIEVGAPQQTDAVPMQGAETLAGAVLPVTIFYETTENPME</sequence>
<dbReference type="RefSeq" id="WP_111549519.1">
    <property type="nucleotide sequence ID" value="NZ_LIQE01000057.1"/>
</dbReference>
<comment type="caution">
    <text evidence="1">The sequence shown here is derived from an EMBL/GenBank/DDBJ whole genome shotgun (WGS) entry which is preliminary data.</text>
</comment>
<evidence type="ECO:0008006" key="3">
    <source>
        <dbReference type="Google" id="ProtNLM"/>
    </source>
</evidence>
<accession>A0A327YW34</accession>
<evidence type="ECO:0000313" key="1">
    <source>
        <dbReference type="EMBL" id="RAK24107.1"/>
    </source>
</evidence>